<dbReference type="EMBL" id="JBCPYA010000008">
    <property type="protein sequence ID" value="MEN2472187.1"/>
    <property type="molecule type" value="Genomic_DNA"/>
</dbReference>
<dbReference type="PROSITE" id="PS51257">
    <property type="entry name" value="PROKAR_LIPOPROTEIN"/>
    <property type="match status" value="1"/>
</dbReference>
<reference evidence="7 8" key="1">
    <citation type="submission" date="2024-05" db="EMBL/GenBank/DDBJ databases">
        <title>Burkholderia sp. Nov. a novel bacteria isolated from rhizosphere soil of Camellia sinensis.</title>
        <authorList>
            <person name="Dong Y."/>
        </authorList>
    </citation>
    <scope>NUCLEOTIDE SEQUENCE [LARGE SCALE GENOMIC DNA]</scope>
    <source>
        <strain evidence="7 8">GS2Y</strain>
    </source>
</reference>
<feature type="signal peptide" evidence="6">
    <location>
        <begin position="1"/>
        <end position="27"/>
    </location>
</feature>
<sequence>MKTIIRRGNPLMLAVASACLYSGAAWADGASADPPSVDDSGFTVLSNATNVTRWGLGAGAGIEEAPYKGYGTRFTPIPLIFFENKWVHAFGTSLDLKIGNWNGVSVSLRGKYALGDGYKQSDAPILNGMQDRHGAFWYGPALSWRTAFGTLSGDFLAGGNKGERASIDFGKSFEYGRFSIEPHVGAEWLSSKYVDYYYGVRPSEVRAGRPAYSGKSTFDVSVGARVDYKFTRHQAVIFDVGASRSGSGITDSPLVGKRFTPQARIGYLYQFN</sequence>
<evidence type="ECO:0000256" key="5">
    <source>
        <dbReference type="ARBA" id="ARBA00023237"/>
    </source>
</evidence>
<name>A0ABU9WM18_9BURK</name>
<evidence type="ECO:0000313" key="7">
    <source>
        <dbReference type="EMBL" id="MEN2472187.1"/>
    </source>
</evidence>
<evidence type="ECO:0000256" key="3">
    <source>
        <dbReference type="ARBA" id="ARBA00022729"/>
    </source>
</evidence>
<comment type="similarity">
    <text evidence="2">Belongs to the MipA/OmpV family.</text>
</comment>
<keyword evidence="4" id="KW-0472">Membrane</keyword>
<evidence type="ECO:0000256" key="6">
    <source>
        <dbReference type="SAM" id="SignalP"/>
    </source>
</evidence>
<organism evidence="7 8">
    <name type="scientific">Burkholderia theae</name>
    <dbReference type="NCBI Taxonomy" id="3143496"/>
    <lineage>
        <taxon>Bacteria</taxon>
        <taxon>Pseudomonadati</taxon>
        <taxon>Pseudomonadota</taxon>
        <taxon>Betaproteobacteria</taxon>
        <taxon>Burkholderiales</taxon>
        <taxon>Burkholderiaceae</taxon>
        <taxon>Burkholderia</taxon>
    </lineage>
</organism>
<comment type="subcellular location">
    <subcellularLocation>
        <location evidence="1">Cell outer membrane</location>
    </subcellularLocation>
</comment>
<keyword evidence="5" id="KW-0998">Cell outer membrane</keyword>
<gene>
    <name evidence="7" type="ORF">VOI36_19985</name>
</gene>
<evidence type="ECO:0000256" key="2">
    <source>
        <dbReference type="ARBA" id="ARBA00005722"/>
    </source>
</evidence>
<evidence type="ECO:0000256" key="1">
    <source>
        <dbReference type="ARBA" id="ARBA00004442"/>
    </source>
</evidence>
<dbReference type="PANTHER" id="PTHR38776:SF1">
    <property type="entry name" value="MLTA-INTERACTING PROTEIN-RELATED"/>
    <property type="match status" value="1"/>
</dbReference>
<dbReference type="InterPro" id="IPR010583">
    <property type="entry name" value="MipA"/>
</dbReference>
<accession>A0ABU9WM18</accession>
<keyword evidence="3 6" id="KW-0732">Signal</keyword>
<protein>
    <submittedName>
        <fullName evidence="7">MipA/OmpV family protein</fullName>
    </submittedName>
</protein>
<evidence type="ECO:0000256" key="4">
    <source>
        <dbReference type="ARBA" id="ARBA00023136"/>
    </source>
</evidence>
<dbReference type="PANTHER" id="PTHR38776">
    <property type="entry name" value="MLTA-INTERACTING PROTEIN-RELATED"/>
    <property type="match status" value="1"/>
</dbReference>
<proteinExistence type="inferred from homology"/>
<dbReference type="Proteomes" id="UP001466933">
    <property type="component" value="Unassembled WGS sequence"/>
</dbReference>
<dbReference type="Pfam" id="PF06629">
    <property type="entry name" value="MipA"/>
    <property type="match status" value="1"/>
</dbReference>
<dbReference type="RefSeq" id="WP_343493120.1">
    <property type="nucleotide sequence ID" value="NZ_JBCPYA010000008.1"/>
</dbReference>
<comment type="caution">
    <text evidence="7">The sequence shown here is derived from an EMBL/GenBank/DDBJ whole genome shotgun (WGS) entry which is preliminary data.</text>
</comment>
<feature type="chain" id="PRO_5045374111" evidence="6">
    <location>
        <begin position="28"/>
        <end position="272"/>
    </location>
</feature>
<keyword evidence="8" id="KW-1185">Reference proteome</keyword>
<evidence type="ECO:0000313" key="8">
    <source>
        <dbReference type="Proteomes" id="UP001466933"/>
    </source>
</evidence>